<organism evidence="2 3">
    <name type="scientific">Pseudoalteromonas fuliginea</name>
    <dbReference type="NCBI Taxonomy" id="1872678"/>
    <lineage>
        <taxon>Bacteria</taxon>
        <taxon>Pseudomonadati</taxon>
        <taxon>Pseudomonadota</taxon>
        <taxon>Gammaproteobacteria</taxon>
        <taxon>Alteromonadales</taxon>
        <taxon>Pseudoalteromonadaceae</taxon>
        <taxon>Pseudoalteromonas</taxon>
    </lineage>
</organism>
<keyword evidence="3" id="KW-1185">Reference proteome</keyword>
<reference evidence="2 3" key="1">
    <citation type="submission" date="2019-01" db="EMBL/GenBank/DDBJ databases">
        <title>Genome sequences of marine Pseudoalteromonas species.</title>
        <authorList>
            <person name="Boraston A.B."/>
            <person name="Hehemann J.-H."/>
            <person name="Vickers C.J."/>
            <person name="Salama-Alber O."/>
            <person name="Abe K."/>
            <person name="Hettle A.J."/>
        </authorList>
    </citation>
    <scope>NUCLEOTIDE SEQUENCE [LARGE SCALE GENOMIC DNA]</scope>
    <source>
        <strain evidence="2 3">PS47</strain>
    </source>
</reference>
<sequence length="281" mass="33086">MARPLRLEFAGALYHVTSRGNERKSIFLDEADFDGFLQILSEVCERYNWVIHSYCLMTNHYHLLVETPDANLSKGMRQLNGVYTQWFNRKHRRVGHLFQGRYKAILVDKDAYLLELSRYIILNPIRAHMVDNLSEWPWSSWRFVMLETEAPAWLAIHTMLLQFSKYKAIARRKFAQFVEQGKGVNPWRNISNQVFLGSDDFVKEHLELFKLQEGDLSEVPKKQRRARALSLEQYKRQSNNRDDAIRVAYATGGYTLKEIGEYFQLHYSRVSKIVSKRKTCA</sequence>
<evidence type="ECO:0000313" key="2">
    <source>
        <dbReference type="EMBL" id="KAA1166627.1"/>
    </source>
</evidence>
<dbReference type="SUPFAM" id="SSF143422">
    <property type="entry name" value="Transposase IS200-like"/>
    <property type="match status" value="1"/>
</dbReference>
<gene>
    <name evidence="2" type="ORF">EU509_00260</name>
</gene>
<dbReference type="NCBIfam" id="NF047646">
    <property type="entry name" value="REP_Tyr_transpos"/>
    <property type="match status" value="1"/>
</dbReference>
<dbReference type="InterPro" id="IPR002686">
    <property type="entry name" value="Transposase_17"/>
</dbReference>
<protein>
    <submittedName>
        <fullName evidence="2">Transposase</fullName>
    </submittedName>
</protein>
<dbReference type="InterPro" id="IPR036515">
    <property type="entry name" value="Transposase_17_sf"/>
</dbReference>
<dbReference type="Pfam" id="PF01797">
    <property type="entry name" value="Y1_Tnp"/>
    <property type="match status" value="1"/>
</dbReference>
<evidence type="ECO:0000259" key="1">
    <source>
        <dbReference type="SMART" id="SM01321"/>
    </source>
</evidence>
<dbReference type="Gene3D" id="3.30.70.1290">
    <property type="entry name" value="Transposase IS200-like"/>
    <property type="match status" value="1"/>
</dbReference>
<accession>A0ABQ6RNN3</accession>
<dbReference type="PANTHER" id="PTHR34322:SF2">
    <property type="entry name" value="TRANSPOSASE IS200-LIKE DOMAIN-CONTAINING PROTEIN"/>
    <property type="match status" value="1"/>
</dbReference>
<dbReference type="PANTHER" id="PTHR34322">
    <property type="entry name" value="TRANSPOSASE, Y1_TNP DOMAIN-CONTAINING"/>
    <property type="match status" value="1"/>
</dbReference>
<feature type="domain" description="Transposase IS200-like" evidence="1">
    <location>
        <begin position="9"/>
        <end position="123"/>
    </location>
</feature>
<name>A0ABQ6RNN3_9GAMM</name>
<comment type="caution">
    <text evidence="2">The sequence shown here is derived from an EMBL/GenBank/DDBJ whole genome shotgun (WGS) entry which is preliminary data.</text>
</comment>
<dbReference type="SMART" id="SM01321">
    <property type="entry name" value="Y1_Tnp"/>
    <property type="match status" value="1"/>
</dbReference>
<dbReference type="RefSeq" id="WP_149604824.1">
    <property type="nucleotide sequence ID" value="NZ_SEUJ01000029.1"/>
</dbReference>
<evidence type="ECO:0000313" key="3">
    <source>
        <dbReference type="Proteomes" id="UP000322915"/>
    </source>
</evidence>
<dbReference type="Proteomes" id="UP000322915">
    <property type="component" value="Unassembled WGS sequence"/>
</dbReference>
<proteinExistence type="predicted"/>
<dbReference type="EMBL" id="SEUJ01000029">
    <property type="protein sequence ID" value="KAA1166627.1"/>
    <property type="molecule type" value="Genomic_DNA"/>
</dbReference>